<gene>
    <name evidence="5" type="ORF">HZY91_10535</name>
</gene>
<dbReference type="Proteomes" id="UP000721415">
    <property type="component" value="Unassembled WGS sequence"/>
</dbReference>
<proteinExistence type="predicted"/>
<keyword evidence="6" id="KW-1185">Reference proteome</keyword>
<evidence type="ECO:0000256" key="1">
    <source>
        <dbReference type="ARBA" id="ARBA00023015"/>
    </source>
</evidence>
<protein>
    <submittedName>
        <fullName evidence="5">MarR family transcriptional regulator</fullName>
    </submittedName>
</protein>
<feature type="domain" description="HTH marR-type" evidence="4">
    <location>
        <begin position="29"/>
        <end position="163"/>
    </location>
</feature>
<evidence type="ECO:0000259" key="4">
    <source>
        <dbReference type="PROSITE" id="PS50995"/>
    </source>
</evidence>
<name>A0ABS0LT14_9LACT</name>
<evidence type="ECO:0000313" key="6">
    <source>
        <dbReference type="Proteomes" id="UP000721415"/>
    </source>
</evidence>
<dbReference type="PANTHER" id="PTHR42756">
    <property type="entry name" value="TRANSCRIPTIONAL REGULATOR, MARR"/>
    <property type="match status" value="1"/>
</dbReference>
<dbReference type="InterPro" id="IPR000835">
    <property type="entry name" value="HTH_MarR-typ"/>
</dbReference>
<sequence>MKEIYLNDSPDYQKLKSLQESYDHLDIESVLLFFEIQKGYKKMKQQHDSLMFEHDLTEAKFSVMMLLSYEGDRTLSPSELAQKIGSKKSTITGIIKGMEELNYIRRVHKSEDKRTNYVQLTEQGLNKLKEFLPFNYHLVNQYFEVFSQEELKTYFKLANKLRMHLVGKDMNE</sequence>
<accession>A0ABS0LT14</accession>
<dbReference type="InterPro" id="IPR036390">
    <property type="entry name" value="WH_DNA-bd_sf"/>
</dbReference>
<keyword evidence="3" id="KW-0804">Transcription</keyword>
<dbReference type="Pfam" id="PF01047">
    <property type="entry name" value="MarR"/>
    <property type="match status" value="1"/>
</dbReference>
<dbReference type="SUPFAM" id="SSF46785">
    <property type="entry name" value="Winged helix' DNA-binding domain"/>
    <property type="match status" value="1"/>
</dbReference>
<organism evidence="5 6">
    <name type="scientific">Facklamia lactis</name>
    <dbReference type="NCBI Taxonomy" id="2749967"/>
    <lineage>
        <taxon>Bacteria</taxon>
        <taxon>Bacillati</taxon>
        <taxon>Bacillota</taxon>
        <taxon>Bacilli</taxon>
        <taxon>Lactobacillales</taxon>
        <taxon>Aerococcaceae</taxon>
        <taxon>Facklamia</taxon>
    </lineage>
</organism>
<evidence type="ECO:0000313" key="5">
    <source>
        <dbReference type="EMBL" id="MBG9987303.1"/>
    </source>
</evidence>
<dbReference type="PROSITE" id="PS50995">
    <property type="entry name" value="HTH_MARR_2"/>
    <property type="match status" value="1"/>
</dbReference>
<keyword evidence="2" id="KW-0238">DNA-binding</keyword>
<dbReference type="SMART" id="SM00347">
    <property type="entry name" value="HTH_MARR"/>
    <property type="match status" value="1"/>
</dbReference>
<dbReference type="RefSeq" id="WP_197116225.1">
    <property type="nucleotide sequence ID" value="NZ_JACBXQ010000007.1"/>
</dbReference>
<dbReference type="Gene3D" id="1.10.10.10">
    <property type="entry name" value="Winged helix-like DNA-binding domain superfamily/Winged helix DNA-binding domain"/>
    <property type="match status" value="1"/>
</dbReference>
<dbReference type="EMBL" id="JACBXQ010000007">
    <property type="protein sequence ID" value="MBG9987303.1"/>
    <property type="molecule type" value="Genomic_DNA"/>
</dbReference>
<evidence type="ECO:0000256" key="2">
    <source>
        <dbReference type="ARBA" id="ARBA00023125"/>
    </source>
</evidence>
<dbReference type="PANTHER" id="PTHR42756:SF1">
    <property type="entry name" value="TRANSCRIPTIONAL REPRESSOR OF EMRAB OPERON"/>
    <property type="match status" value="1"/>
</dbReference>
<comment type="caution">
    <text evidence="5">The sequence shown here is derived from an EMBL/GenBank/DDBJ whole genome shotgun (WGS) entry which is preliminary data.</text>
</comment>
<dbReference type="InterPro" id="IPR036388">
    <property type="entry name" value="WH-like_DNA-bd_sf"/>
</dbReference>
<reference evidence="5 6" key="1">
    <citation type="submission" date="2020-07" db="EMBL/GenBank/DDBJ databases">
        <title>Facklamia lactis sp. nov., isolated from raw milk.</title>
        <authorList>
            <person name="Doll E.V."/>
            <person name="Huptas C."/>
            <person name="Staib L."/>
            <person name="Wenning M."/>
            <person name="Scherer S."/>
        </authorList>
    </citation>
    <scope>NUCLEOTIDE SEQUENCE [LARGE SCALE GENOMIC DNA]</scope>
    <source>
        <strain evidence="5 6">DSM 111018</strain>
    </source>
</reference>
<keyword evidence="1" id="KW-0805">Transcription regulation</keyword>
<evidence type="ECO:0000256" key="3">
    <source>
        <dbReference type="ARBA" id="ARBA00023163"/>
    </source>
</evidence>
<dbReference type="PRINTS" id="PR00598">
    <property type="entry name" value="HTHMARR"/>
</dbReference>